<evidence type="ECO:0000313" key="1">
    <source>
        <dbReference type="EMBL" id="KAF6021194.1"/>
    </source>
</evidence>
<evidence type="ECO:0000313" key="2">
    <source>
        <dbReference type="Proteomes" id="UP000593567"/>
    </source>
</evidence>
<dbReference type="Proteomes" id="UP000593567">
    <property type="component" value="Unassembled WGS sequence"/>
</dbReference>
<dbReference type="AlphaFoldDB" id="A0A7J7J646"/>
<comment type="caution">
    <text evidence="1">The sequence shown here is derived from an EMBL/GenBank/DDBJ whole genome shotgun (WGS) entry which is preliminary data.</text>
</comment>
<dbReference type="EMBL" id="VXIV02003100">
    <property type="protein sequence ID" value="KAF6021194.1"/>
    <property type="molecule type" value="Genomic_DNA"/>
</dbReference>
<organism evidence="1 2">
    <name type="scientific">Bugula neritina</name>
    <name type="common">Brown bryozoan</name>
    <name type="synonym">Sertularia neritina</name>
    <dbReference type="NCBI Taxonomy" id="10212"/>
    <lineage>
        <taxon>Eukaryota</taxon>
        <taxon>Metazoa</taxon>
        <taxon>Spiralia</taxon>
        <taxon>Lophotrochozoa</taxon>
        <taxon>Bryozoa</taxon>
        <taxon>Gymnolaemata</taxon>
        <taxon>Cheilostomatida</taxon>
        <taxon>Flustrina</taxon>
        <taxon>Buguloidea</taxon>
        <taxon>Bugulidae</taxon>
        <taxon>Bugula</taxon>
    </lineage>
</organism>
<accession>A0A7J7J646</accession>
<name>A0A7J7J646_BUGNE</name>
<protein>
    <submittedName>
        <fullName evidence="1">Uncharacterized protein</fullName>
    </submittedName>
</protein>
<keyword evidence="2" id="KW-1185">Reference proteome</keyword>
<gene>
    <name evidence="1" type="ORF">EB796_020501</name>
</gene>
<proteinExistence type="predicted"/>
<sequence length="124" mass="13510">MMEMVNTYGQIQLSVRADNETTISYDAKLNIPKIFVIDISTPTATINKLVKAAYLKSSLPFANATVAAAGTHRPLRLSAPITLPSMRYSQCKNTRREILEGEPVGIVCSLRSGANNLIGSECYC</sequence>
<reference evidence="1" key="1">
    <citation type="submission" date="2020-06" db="EMBL/GenBank/DDBJ databases">
        <title>Draft genome of Bugula neritina, a colonial animal packing powerful symbionts and potential medicines.</title>
        <authorList>
            <person name="Rayko M."/>
        </authorList>
    </citation>
    <scope>NUCLEOTIDE SEQUENCE [LARGE SCALE GENOMIC DNA]</scope>
    <source>
        <strain evidence="1">Kwan_BN1</strain>
    </source>
</reference>